<evidence type="ECO:0000313" key="3">
    <source>
        <dbReference type="Proteomes" id="UP000008898"/>
    </source>
</evidence>
<dbReference type="HOGENOM" id="CLU_109297_0_1_10"/>
<feature type="transmembrane region" description="Helical" evidence="1">
    <location>
        <begin position="59"/>
        <end position="79"/>
    </location>
</feature>
<keyword evidence="3" id="KW-1185">Reference proteome</keyword>
<dbReference type="EMBL" id="FP476056">
    <property type="protein sequence ID" value="CAZ96424.1"/>
    <property type="molecule type" value="Genomic_DNA"/>
</dbReference>
<evidence type="ECO:0000256" key="1">
    <source>
        <dbReference type="SAM" id="Phobius"/>
    </source>
</evidence>
<feature type="transmembrane region" description="Helical" evidence="1">
    <location>
        <begin position="99"/>
        <end position="121"/>
    </location>
</feature>
<accession>G0LBS9</accession>
<feature type="transmembrane region" description="Helical" evidence="1">
    <location>
        <begin position="141"/>
        <end position="167"/>
    </location>
</feature>
<dbReference type="InterPro" id="IPR007403">
    <property type="entry name" value="DUF456"/>
</dbReference>
<organism evidence="2 3">
    <name type="scientific">Zobellia galactanivorans (strain DSM 12802 / CCUG 47099 / CIP 106680 / NCIMB 13871 / Dsij)</name>
    <dbReference type="NCBI Taxonomy" id="63186"/>
    <lineage>
        <taxon>Bacteria</taxon>
        <taxon>Pseudomonadati</taxon>
        <taxon>Bacteroidota</taxon>
        <taxon>Flavobacteriia</taxon>
        <taxon>Flavobacteriales</taxon>
        <taxon>Flavobacteriaceae</taxon>
        <taxon>Zobellia</taxon>
    </lineage>
</organism>
<dbReference type="KEGG" id="zga:ZOBELLIA_2268"/>
<dbReference type="PANTHER" id="PTHR39165">
    <property type="entry name" value="IG HYPOTHETICAL 17883"/>
    <property type="match status" value="1"/>
</dbReference>
<name>G0LBS9_ZOBGA</name>
<feature type="transmembrane region" description="Helical" evidence="1">
    <location>
        <begin position="12"/>
        <end position="33"/>
    </location>
</feature>
<dbReference type="PANTHER" id="PTHR39165:SF1">
    <property type="entry name" value="DUF456 DOMAIN-CONTAINING PROTEIN"/>
    <property type="match status" value="1"/>
</dbReference>
<proteinExistence type="predicted"/>
<dbReference type="AlphaFoldDB" id="G0LBS9"/>
<gene>
    <name evidence="2" type="ordered locus">zobellia_2268</name>
</gene>
<keyword evidence="1" id="KW-1133">Transmembrane helix</keyword>
<evidence type="ECO:0000313" key="2">
    <source>
        <dbReference type="EMBL" id="CAZ96424.1"/>
    </source>
</evidence>
<protein>
    <submittedName>
        <fullName evidence="2">DUF456 family protein</fullName>
    </submittedName>
</protein>
<dbReference type="PATRIC" id="fig|63186.3.peg.2233"/>
<keyword evidence="1" id="KW-0472">Membrane</keyword>
<sequence length="182" mass="19757">MLIFVKQQIDKMDIVLLVLGFVFMFMGILGSFLPVLPGPPISWVGLLLLHLTKAVPQDWLFLGITAALALIVFALDYVIPAIGTKKFGGTKAGVIGTTLGLLVALFFPVLGPFGIIIWPFVGALVGELLNKADGKTATKAAFGSFLGFLTGTFMKFLIAIIYLGLFISKAWDYRLELFPFIN</sequence>
<dbReference type="Proteomes" id="UP000008898">
    <property type="component" value="Chromosome"/>
</dbReference>
<keyword evidence="1" id="KW-0812">Transmembrane</keyword>
<reference evidence="2 3" key="2">
    <citation type="journal article" date="2012" name="Environ. Microbiol.">
        <title>Characterization of the first alginolytic operons in a marine bacterium: from their emergence in marine Flavobacteriia to their independent transfers to marine Proteobacteria and human gut Bacteroides.</title>
        <authorList>
            <person name="Thomas F."/>
            <person name="Barbeyron T."/>
            <person name="Tonon T."/>
            <person name="Genicot S."/>
            <person name="Czjzek M."/>
            <person name="Michel G."/>
        </authorList>
    </citation>
    <scope>NUCLEOTIDE SEQUENCE [LARGE SCALE GENOMIC DNA]</scope>
    <source>
        <strain evidence="3">DSM 12802 / CCUG 47099 / CIP 106680 / NCIMB 13871 / Dsij</strain>
    </source>
</reference>
<reference evidence="3" key="1">
    <citation type="submission" date="2009-07" db="EMBL/GenBank/DDBJ databases">
        <title>Complete genome sequence of Zobellia galactanivorans Dsij.</title>
        <authorList>
            <consortium name="Genoscope - CEA"/>
        </authorList>
    </citation>
    <scope>NUCLEOTIDE SEQUENCE [LARGE SCALE GENOMIC DNA]</scope>
    <source>
        <strain evidence="3">DSM 12802 / CCUG 47099 / CIP 106680 / NCIMB 13871 / Dsij</strain>
    </source>
</reference>
<dbReference type="Pfam" id="PF04306">
    <property type="entry name" value="DUF456"/>
    <property type="match status" value="1"/>
</dbReference>
<dbReference type="STRING" id="63186.ZOBELLIA_2268"/>